<sequence length="71" mass="8062">MKRKFRVLDTESVKEFATGLENQIFDLATIIDSSYLEKHKDTGSGCLGYYILNTCDGKLIFAPDEVEEIIK</sequence>
<accession>A0AAP6WQ52</accession>
<protein>
    <submittedName>
        <fullName evidence="1">Uncharacterized protein</fullName>
    </submittedName>
</protein>
<gene>
    <name evidence="1" type="ORF">G6Z34_13405</name>
</gene>
<dbReference type="RefSeq" id="WP_164801014.1">
    <property type="nucleotide sequence ID" value="NZ_JAALLZ010000006.1"/>
</dbReference>
<reference evidence="1 2" key="1">
    <citation type="submission" date="2020-02" db="EMBL/GenBank/DDBJ databases">
        <title>Genomic Insights into the Phylogeny and Genetic Plasticity of the Human and Animal Enteric Pathogen Clostridium perfringens.</title>
        <authorList>
            <person name="Feng Y."/>
            <person name="Hu Y."/>
        </authorList>
    </citation>
    <scope>NUCLEOTIDE SEQUENCE [LARGE SCALE GENOMIC DNA]</scope>
    <source>
        <strain evidence="1 2">CP-40</strain>
    </source>
</reference>
<evidence type="ECO:0000313" key="2">
    <source>
        <dbReference type="Proteomes" id="UP000481454"/>
    </source>
</evidence>
<evidence type="ECO:0000313" key="1">
    <source>
        <dbReference type="EMBL" id="NGU31082.1"/>
    </source>
</evidence>
<comment type="caution">
    <text evidence="1">The sequence shown here is derived from an EMBL/GenBank/DDBJ whole genome shotgun (WGS) entry which is preliminary data.</text>
</comment>
<dbReference type="AlphaFoldDB" id="A0AAP6WQ52"/>
<name>A0AAP6WQ52_CLOPF</name>
<dbReference type="Proteomes" id="UP000481454">
    <property type="component" value="Unassembled WGS sequence"/>
</dbReference>
<dbReference type="EMBL" id="JAALLZ010000006">
    <property type="protein sequence ID" value="NGU31082.1"/>
    <property type="molecule type" value="Genomic_DNA"/>
</dbReference>
<proteinExistence type="predicted"/>
<organism evidence="1 2">
    <name type="scientific">Clostridium perfringens</name>
    <dbReference type="NCBI Taxonomy" id="1502"/>
    <lineage>
        <taxon>Bacteria</taxon>
        <taxon>Bacillati</taxon>
        <taxon>Bacillota</taxon>
        <taxon>Clostridia</taxon>
        <taxon>Eubacteriales</taxon>
        <taxon>Clostridiaceae</taxon>
        <taxon>Clostridium</taxon>
    </lineage>
</organism>